<accession>A0A433ZV37</accession>
<dbReference type="OrthoDB" id="6444474at2"/>
<dbReference type="EMBL" id="NRQY01000001">
    <property type="protein sequence ID" value="RUT66018.1"/>
    <property type="molecule type" value="Genomic_DNA"/>
</dbReference>
<gene>
    <name evidence="2" type="ORF">CKG00_06075</name>
</gene>
<sequence>MKKVTLLFAVLTTACFSGTAGASSWEDSGNWGMYDSKPDHTFNPMDIGFYKDNFEESARYIISGFSRNNVSNDFCIIGYKWKDSSRKNKVSVIWKDNFIINWEKPVSNDSGINYLHSLMNSKPKVDLKNNVIPYEKISTQTAAWAEEGIKQMIADCADNGIQIKISPFRSEQQE</sequence>
<proteinExistence type="predicted"/>
<keyword evidence="1" id="KW-0732">Signal</keyword>
<evidence type="ECO:0000313" key="3">
    <source>
        <dbReference type="Proteomes" id="UP000286908"/>
    </source>
</evidence>
<comment type="caution">
    <text evidence="2">The sequence shown here is derived from an EMBL/GenBank/DDBJ whole genome shotgun (WGS) entry which is preliminary data.</text>
</comment>
<dbReference type="Proteomes" id="UP000286908">
    <property type="component" value="Unassembled WGS sequence"/>
</dbReference>
<reference evidence="2 3" key="1">
    <citation type="submission" date="2017-08" db="EMBL/GenBank/DDBJ databases">
        <title>Draft genome sequence of pheromone producing symbiont Morganella morganii, of the female New Zealand grass grub Costelytra giveni.</title>
        <authorList>
            <person name="Laugraud A."/>
            <person name="Young S.D."/>
            <person name="Hurst M.H."/>
        </authorList>
    </citation>
    <scope>NUCLEOTIDE SEQUENCE [LARGE SCALE GENOMIC DNA]</scope>
    <source>
        <strain evidence="2 3">MMsCG</strain>
    </source>
</reference>
<evidence type="ECO:0000313" key="2">
    <source>
        <dbReference type="EMBL" id="RUT66018.1"/>
    </source>
</evidence>
<dbReference type="AlphaFoldDB" id="A0A433ZV37"/>
<protein>
    <submittedName>
        <fullName evidence="2">Uncharacterized protein</fullName>
    </submittedName>
</protein>
<feature type="chain" id="PRO_5019519669" evidence="1">
    <location>
        <begin position="23"/>
        <end position="174"/>
    </location>
</feature>
<dbReference type="PROSITE" id="PS51257">
    <property type="entry name" value="PROKAR_LIPOPROTEIN"/>
    <property type="match status" value="1"/>
</dbReference>
<evidence type="ECO:0000256" key="1">
    <source>
        <dbReference type="SAM" id="SignalP"/>
    </source>
</evidence>
<organism evidence="2 3">
    <name type="scientific">Morganella morganii</name>
    <name type="common">Proteus morganii</name>
    <dbReference type="NCBI Taxonomy" id="582"/>
    <lineage>
        <taxon>Bacteria</taxon>
        <taxon>Pseudomonadati</taxon>
        <taxon>Pseudomonadota</taxon>
        <taxon>Gammaproteobacteria</taxon>
        <taxon>Enterobacterales</taxon>
        <taxon>Morganellaceae</taxon>
        <taxon>Morganella</taxon>
    </lineage>
</organism>
<name>A0A433ZV37_MORMO</name>
<feature type="signal peptide" evidence="1">
    <location>
        <begin position="1"/>
        <end position="22"/>
    </location>
</feature>